<dbReference type="InterPro" id="IPR036865">
    <property type="entry name" value="CRAL-TRIO_dom_sf"/>
</dbReference>
<dbReference type="EMBL" id="JARGDH010000002">
    <property type="protein sequence ID" value="KAL0274629.1"/>
    <property type="molecule type" value="Genomic_DNA"/>
</dbReference>
<feature type="domain" description="CRAL-TRIO" evidence="1">
    <location>
        <begin position="50"/>
        <end position="211"/>
    </location>
</feature>
<dbReference type="Gene3D" id="3.40.525.10">
    <property type="entry name" value="CRAL-TRIO lipid binding domain"/>
    <property type="match status" value="1"/>
</dbReference>
<name>A0AAW2HXE2_9NEOP</name>
<proteinExistence type="predicted"/>
<comment type="caution">
    <text evidence="2">The sequence shown here is derived from an EMBL/GenBank/DDBJ whole genome shotgun (WGS) entry which is preliminary data.</text>
</comment>
<dbReference type="CDD" id="cd00170">
    <property type="entry name" value="SEC14"/>
    <property type="match status" value="1"/>
</dbReference>
<dbReference type="PRINTS" id="PR00180">
    <property type="entry name" value="CRETINALDHBP"/>
</dbReference>
<dbReference type="InterPro" id="IPR001251">
    <property type="entry name" value="CRAL-TRIO_dom"/>
</dbReference>
<dbReference type="AlphaFoldDB" id="A0AAW2HXE2"/>
<dbReference type="InterPro" id="IPR036273">
    <property type="entry name" value="CRAL/TRIO_N_dom_sf"/>
</dbReference>
<dbReference type="GO" id="GO:1902936">
    <property type="term" value="F:phosphatidylinositol bisphosphate binding"/>
    <property type="evidence" value="ECO:0007669"/>
    <property type="project" value="TreeGrafter"/>
</dbReference>
<protein>
    <recommendedName>
        <fullName evidence="1">CRAL-TRIO domain-containing protein</fullName>
    </recommendedName>
</protein>
<dbReference type="Gene3D" id="1.10.8.20">
    <property type="entry name" value="N-terminal domain of phosphatidylinositol transfer protein sec14p"/>
    <property type="match status" value="1"/>
</dbReference>
<gene>
    <name evidence="2" type="ORF">PYX00_002718</name>
</gene>
<dbReference type="Gene3D" id="1.20.5.1200">
    <property type="entry name" value="Alpha-tocopherol transfer"/>
    <property type="match status" value="1"/>
</dbReference>
<evidence type="ECO:0000259" key="1">
    <source>
        <dbReference type="PROSITE" id="PS50191"/>
    </source>
</evidence>
<evidence type="ECO:0000313" key="2">
    <source>
        <dbReference type="EMBL" id="KAL0274629.1"/>
    </source>
</evidence>
<dbReference type="PANTHER" id="PTHR10174:SF231">
    <property type="entry name" value="CLAVESIN-2-LIKE PROTEIN"/>
    <property type="match status" value="1"/>
</dbReference>
<dbReference type="SMART" id="SM00516">
    <property type="entry name" value="SEC14"/>
    <property type="match status" value="1"/>
</dbReference>
<dbReference type="PANTHER" id="PTHR10174">
    <property type="entry name" value="ALPHA-TOCOPHEROL TRANSFER PROTEIN-RELATED"/>
    <property type="match status" value="1"/>
</dbReference>
<sequence length="236" mass="27404">MRTDDEFIARFVIAGKYNLEDSFKLYCNYYCYRQRNQDIFNKLNSQDVLIQQALRDGFPGILDKRDRKGRCILLLIASRWNHSCYSLLTIYRSLLLTLEHLISEEVNQYSGFVLIIDWTEFSFKQSSSLNPRILKLIIEGLQDCFPAKFKGIHFIGQPWYVEAALTVIKPFLKDKSKQKIYLHGNNLSTLHDYVSKDVLPAELGGEGPPYNPIFWAEKLINAAIDDQCDQQSDFKS</sequence>
<dbReference type="PROSITE" id="PS50191">
    <property type="entry name" value="CRAL_TRIO"/>
    <property type="match status" value="1"/>
</dbReference>
<dbReference type="SUPFAM" id="SSF52087">
    <property type="entry name" value="CRAL/TRIO domain"/>
    <property type="match status" value="1"/>
</dbReference>
<organism evidence="2">
    <name type="scientific">Menopon gallinae</name>
    <name type="common">poultry shaft louse</name>
    <dbReference type="NCBI Taxonomy" id="328185"/>
    <lineage>
        <taxon>Eukaryota</taxon>
        <taxon>Metazoa</taxon>
        <taxon>Ecdysozoa</taxon>
        <taxon>Arthropoda</taxon>
        <taxon>Hexapoda</taxon>
        <taxon>Insecta</taxon>
        <taxon>Pterygota</taxon>
        <taxon>Neoptera</taxon>
        <taxon>Paraneoptera</taxon>
        <taxon>Psocodea</taxon>
        <taxon>Troctomorpha</taxon>
        <taxon>Phthiraptera</taxon>
        <taxon>Amblycera</taxon>
        <taxon>Menoponidae</taxon>
        <taxon>Menopon</taxon>
    </lineage>
</organism>
<dbReference type="Pfam" id="PF00650">
    <property type="entry name" value="CRAL_TRIO"/>
    <property type="match status" value="1"/>
</dbReference>
<dbReference type="SUPFAM" id="SSF46938">
    <property type="entry name" value="CRAL/TRIO N-terminal domain"/>
    <property type="match status" value="1"/>
</dbReference>
<accession>A0AAW2HXE2</accession>
<dbReference type="GO" id="GO:0016020">
    <property type="term" value="C:membrane"/>
    <property type="evidence" value="ECO:0007669"/>
    <property type="project" value="TreeGrafter"/>
</dbReference>
<reference evidence="2" key="1">
    <citation type="journal article" date="2024" name="Gigascience">
        <title>Chromosome-level genome of the poultry shaft louse Menopon gallinae provides insight into the host-switching and adaptive evolution of parasitic lice.</title>
        <authorList>
            <person name="Xu Y."/>
            <person name="Ma L."/>
            <person name="Liu S."/>
            <person name="Liang Y."/>
            <person name="Liu Q."/>
            <person name="He Z."/>
            <person name="Tian L."/>
            <person name="Duan Y."/>
            <person name="Cai W."/>
            <person name="Li H."/>
            <person name="Song F."/>
        </authorList>
    </citation>
    <scope>NUCLEOTIDE SEQUENCE</scope>
    <source>
        <strain evidence="2">Cailab_2023a</strain>
    </source>
</reference>